<proteinExistence type="predicted"/>
<dbReference type="InParanoid" id="A0A507BC09"/>
<dbReference type="AlphaFoldDB" id="A0A507BC09"/>
<name>A0A507BC09_9PEZI</name>
<dbReference type="RefSeq" id="XP_030996212.1">
    <property type="nucleotide sequence ID" value="XM_031139989.1"/>
</dbReference>
<dbReference type="Proteomes" id="UP000319257">
    <property type="component" value="Unassembled WGS sequence"/>
</dbReference>
<feature type="compositionally biased region" description="Polar residues" evidence="1">
    <location>
        <begin position="41"/>
        <end position="56"/>
    </location>
</feature>
<dbReference type="GeneID" id="41972912"/>
<evidence type="ECO:0000313" key="2">
    <source>
        <dbReference type="EMBL" id="TPX14501.1"/>
    </source>
</evidence>
<feature type="region of interest" description="Disordered" evidence="1">
    <location>
        <begin position="1"/>
        <end position="56"/>
    </location>
</feature>
<feature type="compositionally biased region" description="Polar residues" evidence="1">
    <location>
        <begin position="7"/>
        <end position="18"/>
    </location>
</feature>
<protein>
    <submittedName>
        <fullName evidence="2">Uncharacterized protein</fullName>
    </submittedName>
</protein>
<dbReference type="EMBL" id="SKBQ01000028">
    <property type="protein sequence ID" value="TPX14501.1"/>
    <property type="molecule type" value="Genomic_DNA"/>
</dbReference>
<organism evidence="2 3">
    <name type="scientific">Thyridium curvatum</name>
    <dbReference type="NCBI Taxonomy" id="1093900"/>
    <lineage>
        <taxon>Eukaryota</taxon>
        <taxon>Fungi</taxon>
        <taxon>Dikarya</taxon>
        <taxon>Ascomycota</taxon>
        <taxon>Pezizomycotina</taxon>
        <taxon>Sordariomycetes</taxon>
        <taxon>Sordariomycetidae</taxon>
        <taxon>Thyridiales</taxon>
        <taxon>Thyridiaceae</taxon>
        <taxon>Thyridium</taxon>
    </lineage>
</organism>
<evidence type="ECO:0000313" key="3">
    <source>
        <dbReference type="Proteomes" id="UP000319257"/>
    </source>
</evidence>
<accession>A0A507BC09</accession>
<reference evidence="2 3" key="1">
    <citation type="submission" date="2019-06" db="EMBL/GenBank/DDBJ databases">
        <title>Draft genome sequence of the filamentous fungus Phialemoniopsis curvata isolated from diesel fuel.</title>
        <authorList>
            <person name="Varaljay V.A."/>
            <person name="Lyon W.J."/>
            <person name="Crouch A.L."/>
            <person name="Drake C.E."/>
            <person name="Hollomon J.M."/>
            <person name="Nadeau L.J."/>
            <person name="Nunn H.S."/>
            <person name="Stevenson B.S."/>
            <person name="Bojanowski C.L."/>
            <person name="Crookes-Goodson W.J."/>
        </authorList>
    </citation>
    <scope>NUCLEOTIDE SEQUENCE [LARGE SCALE GENOMIC DNA]</scope>
    <source>
        <strain evidence="2 3">D216</strain>
    </source>
</reference>
<keyword evidence="3" id="KW-1185">Reference proteome</keyword>
<comment type="caution">
    <text evidence="2">The sequence shown here is derived from an EMBL/GenBank/DDBJ whole genome shotgun (WGS) entry which is preliminary data.</text>
</comment>
<evidence type="ECO:0000256" key="1">
    <source>
        <dbReference type="SAM" id="MobiDB-lite"/>
    </source>
</evidence>
<dbReference type="OrthoDB" id="4589291at2759"/>
<sequence>MGGAPSSHRNTQDSQPTSLFDEPPPPVSFGDMQDSRIPSGETPSSMNGSTARSTNGNSYLASDHPLALYFGLLPDRCKPWHSQDWLGELVVKCDDVASLMRNGLFWTTKNVQWEQGYADEAVEFNVYHKEGFFRTSRWFLRDMDNEPPQWTASLIVWARHGVLDAFKLEDLSVNNANYCWAWNSEASLVYEYYDMFPERNVNVIYGAMPMKGWWPWPREEQASVEEVD</sequence>
<gene>
    <name evidence="2" type="ORF">E0L32_005465</name>
</gene>